<dbReference type="AlphaFoldDB" id="A0A7X0C3U5"/>
<proteinExistence type="predicted"/>
<reference evidence="2 3" key="1">
    <citation type="submission" date="2020-08" db="EMBL/GenBank/DDBJ databases">
        <title>Sequencing the genomes of 1000 actinobacteria strains.</title>
        <authorList>
            <person name="Klenk H.-P."/>
        </authorList>
    </citation>
    <scope>NUCLEOTIDE SEQUENCE [LARGE SCALE GENOMIC DNA]</scope>
    <source>
        <strain evidence="2 3">DSM 45913</strain>
    </source>
</reference>
<evidence type="ECO:0000313" key="2">
    <source>
        <dbReference type="EMBL" id="MBB6347902.1"/>
    </source>
</evidence>
<dbReference type="EMBL" id="JACHJB010000002">
    <property type="protein sequence ID" value="MBB6347902.1"/>
    <property type="molecule type" value="Genomic_DNA"/>
</dbReference>
<evidence type="ECO:0000313" key="3">
    <source>
        <dbReference type="Proteomes" id="UP000583800"/>
    </source>
</evidence>
<accession>A0A7X0C3U5</accession>
<keyword evidence="3" id="KW-1185">Reference proteome</keyword>
<comment type="caution">
    <text evidence="2">The sequence shown here is derived from an EMBL/GenBank/DDBJ whole genome shotgun (WGS) entry which is preliminary data.</text>
</comment>
<protein>
    <submittedName>
        <fullName evidence="2">Uncharacterized protein</fullName>
    </submittedName>
</protein>
<gene>
    <name evidence="2" type="ORF">FHU36_004447</name>
</gene>
<feature type="region of interest" description="Disordered" evidence="1">
    <location>
        <begin position="1"/>
        <end position="45"/>
    </location>
</feature>
<evidence type="ECO:0000256" key="1">
    <source>
        <dbReference type="SAM" id="MobiDB-lite"/>
    </source>
</evidence>
<organism evidence="2 3">
    <name type="scientific">Nonomuraea muscovyensis</name>
    <dbReference type="NCBI Taxonomy" id="1124761"/>
    <lineage>
        <taxon>Bacteria</taxon>
        <taxon>Bacillati</taxon>
        <taxon>Actinomycetota</taxon>
        <taxon>Actinomycetes</taxon>
        <taxon>Streptosporangiales</taxon>
        <taxon>Streptosporangiaceae</taxon>
        <taxon>Nonomuraea</taxon>
    </lineage>
</organism>
<name>A0A7X0C3U5_9ACTN</name>
<sequence length="45" mass="5024">MAPTGDGRSPAAPERITSTVDPEARHIHKSRQQRDDGYQAYPGFR</sequence>
<dbReference type="Proteomes" id="UP000583800">
    <property type="component" value="Unassembled WGS sequence"/>
</dbReference>